<proteinExistence type="predicted"/>
<keyword evidence="3" id="KW-0597">Phosphoprotein</keyword>
<dbReference type="Pfam" id="PF00072">
    <property type="entry name" value="Response_reg"/>
    <property type="match status" value="1"/>
</dbReference>
<evidence type="ECO:0000256" key="2">
    <source>
        <dbReference type="ARBA" id="ARBA00034247"/>
    </source>
</evidence>
<gene>
    <name evidence="6" type="ORF">EOI86_00985</name>
</gene>
<dbReference type="EMBL" id="SADE01000001">
    <property type="protein sequence ID" value="RVU37909.1"/>
    <property type="molecule type" value="Genomic_DNA"/>
</dbReference>
<dbReference type="GO" id="GO:1902201">
    <property type="term" value="P:negative regulation of bacterial-type flagellum-dependent cell motility"/>
    <property type="evidence" value="ECO:0007669"/>
    <property type="project" value="TreeGrafter"/>
</dbReference>
<evidence type="ECO:0000259" key="4">
    <source>
        <dbReference type="PROSITE" id="PS50110"/>
    </source>
</evidence>
<dbReference type="Gene3D" id="3.30.70.270">
    <property type="match status" value="1"/>
</dbReference>
<feature type="modified residue" description="4-aspartylphosphate" evidence="3">
    <location>
        <position position="52"/>
    </location>
</feature>
<dbReference type="CDD" id="cd01949">
    <property type="entry name" value="GGDEF"/>
    <property type="match status" value="1"/>
</dbReference>
<dbReference type="PANTHER" id="PTHR45138">
    <property type="entry name" value="REGULATORY COMPONENTS OF SENSORY TRANSDUCTION SYSTEM"/>
    <property type="match status" value="1"/>
</dbReference>
<dbReference type="InterPro" id="IPR011006">
    <property type="entry name" value="CheY-like_superfamily"/>
</dbReference>
<dbReference type="SUPFAM" id="SSF55073">
    <property type="entry name" value="Nucleotide cyclase"/>
    <property type="match status" value="1"/>
</dbReference>
<evidence type="ECO:0000256" key="3">
    <source>
        <dbReference type="PROSITE-ProRule" id="PRU00169"/>
    </source>
</evidence>
<dbReference type="InterPro" id="IPR000160">
    <property type="entry name" value="GGDEF_dom"/>
</dbReference>
<dbReference type="CDD" id="cd17551">
    <property type="entry name" value="REC_RpfG-like"/>
    <property type="match status" value="1"/>
</dbReference>
<dbReference type="RefSeq" id="WP_127763282.1">
    <property type="nucleotide sequence ID" value="NZ_SADE01000001.1"/>
</dbReference>
<dbReference type="SMART" id="SM00267">
    <property type="entry name" value="GGDEF"/>
    <property type="match status" value="1"/>
</dbReference>
<organism evidence="6 7">
    <name type="scientific">Hwanghaeella grinnelliae</name>
    <dbReference type="NCBI Taxonomy" id="2500179"/>
    <lineage>
        <taxon>Bacteria</taxon>
        <taxon>Pseudomonadati</taxon>
        <taxon>Pseudomonadota</taxon>
        <taxon>Alphaproteobacteria</taxon>
        <taxon>Rhodospirillales</taxon>
        <taxon>Rhodospirillaceae</taxon>
        <taxon>Hwanghaeella</taxon>
    </lineage>
</organism>
<feature type="domain" description="GGDEF" evidence="5">
    <location>
        <begin position="169"/>
        <end position="302"/>
    </location>
</feature>
<dbReference type="InterPro" id="IPR050469">
    <property type="entry name" value="Diguanylate_Cyclase"/>
</dbReference>
<dbReference type="OrthoDB" id="9812260at2"/>
<accession>A0A3S2Z8N6</accession>
<dbReference type="Proteomes" id="UP000287447">
    <property type="component" value="Unassembled WGS sequence"/>
</dbReference>
<reference evidence="7" key="1">
    <citation type="submission" date="2019-01" db="EMBL/GenBank/DDBJ databases">
        <title>Gri0909 isolated from a small marine red alga.</title>
        <authorList>
            <person name="Kim J."/>
            <person name="Jeong S.E."/>
            <person name="Jeon C.O."/>
        </authorList>
    </citation>
    <scope>NUCLEOTIDE SEQUENCE [LARGE SCALE GENOMIC DNA]</scope>
    <source>
        <strain evidence="7">Gri0909</strain>
    </source>
</reference>
<evidence type="ECO:0000313" key="6">
    <source>
        <dbReference type="EMBL" id="RVU37909.1"/>
    </source>
</evidence>
<evidence type="ECO:0000259" key="5">
    <source>
        <dbReference type="PROSITE" id="PS50887"/>
    </source>
</evidence>
<keyword evidence="7" id="KW-1185">Reference proteome</keyword>
<dbReference type="Pfam" id="PF00990">
    <property type="entry name" value="GGDEF"/>
    <property type="match status" value="1"/>
</dbReference>
<dbReference type="EC" id="2.7.7.65" evidence="1"/>
<dbReference type="PANTHER" id="PTHR45138:SF9">
    <property type="entry name" value="DIGUANYLATE CYCLASE DGCM-RELATED"/>
    <property type="match status" value="1"/>
</dbReference>
<dbReference type="GO" id="GO:0052621">
    <property type="term" value="F:diguanylate cyclase activity"/>
    <property type="evidence" value="ECO:0007669"/>
    <property type="project" value="UniProtKB-EC"/>
</dbReference>
<dbReference type="SUPFAM" id="SSF52172">
    <property type="entry name" value="CheY-like"/>
    <property type="match status" value="1"/>
</dbReference>
<dbReference type="PROSITE" id="PS50887">
    <property type="entry name" value="GGDEF"/>
    <property type="match status" value="1"/>
</dbReference>
<feature type="domain" description="Response regulatory" evidence="4">
    <location>
        <begin position="2"/>
        <end position="119"/>
    </location>
</feature>
<comment type="catalytic activity">
    <reaction evidence="2">
        <text>2 GTP = 3',3'-c-di-GMP + 2 diphosphate</text>
        <dbReference type="Rhea" id="RHEA:24898"/>
        <dbReference type="ChEBI" id="CHEBI:33019"/>
        <dbReference type="ChEBI" id="CHEBI:37565"/>
        <dbReference type="ChEBI" id="CHEBI:58805"/>
        <dbReference type="EC" id="2.7.7.65"/>
    </reaction>
</comment>
<dbReference type="SMART" id="SM00448">
    <property type="entry name" value="REC"/>
    <property type="match status" value="1"/>
</dbReference>
<sequence length="310" mass="34984">MKVLIVDDSLPNALLIEDLLRKLDFVYTVVFTDPVKALNWAAVETPDLLVLDYIMPDIDGSEFLKRFQSIERNQHVPVVVVTIDDKQSTLHDMLEAGATDFVRKPVDEEELVARCRNLLRMRSYQGELQKTVERLHVMATIDSLTGACNRRHFLDRLETEVARAQRFNEPLSIAMLDADHFKSINDTYGHAVGDDVLRALTRACVEMLRRHDIVGRLGGEEFAICMPETTMDKAQIVCDRLRQNIAGLNVKSHDNEVKFTVSMGVTQYSRGGDSTESFMSRADAALYQAKNQGRNQVILSIADENGNDRA</sequence>
<evidence type="ECO:0000256" key="1">
    <source>
        <dbReference type="ARBA" id="ARBA00012528"/>
    </source>
</evidence>
<dbReference type="Gene3D" id="3.40.50.2300">
    <property type="match status" value="1"/>
</dbReference>
<dbReference type="NCBIfam" id="TIGR00254">
    <property type="entry name" value="GGDEF"/>
    <property type="match status" value="1"/>
</dbReference>
<dbReference type="InterPro" id="IPR029787">
    <property type="entry name" value="Nucleotide_cyclase"/>
</dbReference>
<comment type="caution">
    <text evidence="6">The sequence shown here is derived from an EMBL/GenBank/DDBJ whole genome shotgun (WGS) entry which is preliminary data.</text>
</comment>
<protein>
    <recommendedName>
        <fullName evidence="1">diguanylate cyclase</fullName>
        <ecNumber evidence="1">2.7.7.65</ecNumber>
    </recommendedName>
</protein>
<dbReference type="AlphaFoldDB" id="A0A3S2Z8N6"/>
<name>A0A3S2Z8N6_9PROT</name>
<dbReference type="GO" id="GO:0043709">
    <property type="term" value="P:cell adhesion involved in single-species biofilm formation"/>
    <property type="evidence" value="ECO:0007669"/>
    <property type="project" value="TreeGrafter"/>
</dbReference>
<dbReference type="GO" id="GO:0005886">
    <property type="term" value="C:plasma membrane"/>
    <property type="evidence" value="ECO:0007669"/>
    <property type="project" value="TreeGrafter"/>
</dbReference>
<dbReference type="PROSITE" id="PS50110">
    <property type="entry name" value="RESPONSE_REGULATORY"/>
    <property type="match status" value="1"/>
</dbReference>
<dbReference type="FunFam" id="3.30.70.270:FF:000001">
    <property type="entry name" value="Diguanylate cyclase domain protein"/>
    <property type="match status" value="1"/>
</dbReference>
<dbReference type="InterPro" id="IPR043128">
    <property type="entry name" value="Rev_trsase/Diguanyl_cyclase"/>
</dbReference>
<evidence type="ECO:0000313" key="7">
    <source>
        <dbReference type="Proteomes" id="UP000287447"/>
    </source>
</evidence>
<dbReference type="InterPro" id="IPR001789">
    <property type="entry name" value="Sig_transdc_resp-reg_receiver"/>
</dbReference>
<dbReference type="GO" id="GO:0000160">
    <property type="term" value="P:phosphorelay signal transduction system"/>
    <property type="evidence" value="ECO:0007669"/>
    <property type="project" value="InterPro"/>
</dbReference>